<dbReference type="SUPFAM" id="SSF56112">
    <property type="entry name" value="Protein kinase-like (PK-like)"/>
    <property type="match status" value="1"/>
</dbReference>
<evidence type="ECO:0000313" key="16">
    <source>
        <dbReference type="Ensembl" id="ENSSSCP00070036453.1"/>
    </source>
</evidence>
<dbReference type="PANTHER" id="PTHR44899:SF4">
    <property type="entry name" value="SERINE_THREONINE-PROTEIN KINASE NEK1"/>
    <property type="match status" value="1"/>
</dbReference>
<comment type="similarity">
    <text evidence="2">Belongs to the protein kinase superfamily. NEK Ser/Thr protein kinase family. NIMA subfamily.</text>
</comment>
<dbReference type="Gene3D" id="3.30.200.20">
    <property type="entry name" value="Phosphorylase Kinase, domain 1"/>
    <property type="match status" value="1"/>
</dbReference>
<feature type="region of interest" description="Disordered" evidence="14">
    <location>
        <begin position="600"/>
        <end position="626"/>
    </location>
</feature>
<dbReference type="FunFam" id="3.30.200.20:FF:000097">
    <property type="entry name" value="Probable serine/threonine-protein kinase nek1"/>
    <property type="match status" value="1"/>
</dbReference>
<dbReference type="EC" id="2.7.11.1" evidence="3"/>
<dbReference type="Ensembl" id="ENSSSCT00070043323.1">
    <property type="protein sequence ID" value="ENSSSCP00070036453.1"/>
    <property type="gene ID" value="ENSSSCG00070021383.1"/>
</dbReference>
<evidence type="ECO:0000256" key="13">
    <source>
        <dbReference type="PROSITE-ProRule" id="PRU10141"/>
    </source>
</evidence>
<evidence type="ECO:0000256" key="5">
    <source>
        <dbReference type="ARBA" id="ARBA00022679"/>
    </source>
</evidence>
<dbReference type="PROSITE" id="PS00107">
    <property type="entry name" value="PROTEIN_KINASE_ATP"/>
    <property type="match status" value="1"/>
</dbReference>
<feature type="compositionally biased region" description="Polar residues" evidence="14">
    <location>
        <begin position="737"/>
        <end position="748"/>
    </location>
</feature>
<dbReference type="PANTHER" id="PTHR44899">
    <property type="entry name" value="CAMK FAMILY PROTEIN KINASE"/>
    <property type="match status" value="1"/>
</dbReference>
<evidence type="ECO:0000256" key="2">
    <source>
        <dbReference type="ARBA" id="ARBA00010886"/>
    </source>
</evidence>
<dbReference type="InterPro" id="IPR011009">
    <property type="entry name" value="Kinase-like_dom_sf"/>
</dbReference>
<evidence type="ECO:0000256" key="9">
    <source>
        <dbReference type="ARBA" id="ARBA00022840"/>
    </source>
</evidence>
<name>A0A4X1V4D9_PIG</name>
<dbReference type="GO" id="GO:0005524">
    <property type="term" value="F:ATP binding"/>
    <property type="evidence" value="ECO:0007669"/>
    <property type="project" value="UniProtKB-UniRule"/>
</dbReference>
<feature type="binding site" evidence="13">
    <location>
        <position position="33"/>
    </location>
    <ligand>
        <name>ATP</name>
        <dbReference type="ChEBI" id="CHEBI:30616"/>
    </ligand>
</feature>
<dbReference type="InterPro" id="IPR000719">
    <property type="entry name" value="Prot_kinase_dom"/>
</dbReference>
<evidence type="ECO:0000256" key="4">
    <source>
        <dbReference type="ARBA" id="ARBA00022527"/>
    </source>
</evidence>
<keyword evidence="6" id="KW-0479">Metal-binding</keyword>
<evidence type="ECO:0000256" key="7">
    <source>
        <dbReference type="ARBA" id="ARBA00022741"/>
    </source>
</evidence>
<dbReference type="PROSITE" id="PS00108">
    <property type="entry name" value="PROTEIN_KINASE_ST"/>
    <property type="match status" value="1"/>
</dbReference>
<dbReference type="Proteomes" id="UP000314985">
    <property type="component" value="Chromosome 14"/>
</dbReference>
<comment type="catalytic activity">
    <reaction evidence="11">
        <text>L-threonyl-[protein] + ATP = O-phospho-L-threonyl-[protein] + ADP + H(+)</text>
        <dbReference type="Rhea" id="RHEA:46608"/>
        <dbReference type="Rhea" id="RHEA-COMP:11060"/>
        <dbReference type="Rhea" id="RHEA-COMP:11605"/>
        <dbReference type="ChEBI" id="CHEBI:15378"/>
        <dbReference type="ChEBI" id="CHEBI:30013"/>
        <dbReference type="ChEBI" id="CHEBI:30616"/>
        <dbReference type="ChEBI" id="CHEBI:61977"/>
        <dbReference type="ChEBI" id="CHEBI:456216"/>
        <dbReference type="EC" id="2.7.11.1"/>
    </reaction>
</comment>
<feature type="region of interest" description="Disordered" evidence="14">
    <location>
        <begin position="736"/>
        <end position="766"/>
    </location>
</feature>
<accession>A0A4X1V4D9</accession>
<feature type="region of interest" description="Disordered" evidence="14">
    <location>
        <begin position="534"/>
        <end position="556"/>
    </location>
</feature>
<evidence type="ECO:0000256" key="6">
    <source>
        <dbReference type="ARBA" id="ARBA00022723"/>
    </source>
</evidence>
<organism evidence="16 17">
    <name type="scientific">Sus scrofa</name>
    <name type="common">Pig</name>
    <dbReference type="NCBI Taxonomy" id="9823"/>
    <lineage>
        <taxon>Eukaryota</taxon>
        <taxon>Metazoa</taxon>
        <taxon>Chordata</taxon>
        <taxon>Craniata</taxon>
        <taxon>Vertebrata</taxon>
        <taxon>Euteleostomi</taxon>
        <taxon>Mammalia</taxon>
        <taxon>Eutheria</taxon>
        <taxon>Laurasiatheria</taxon>
        <taxon>Artiodactyla</taxon>
        <taxon>Suina</taxon>
        <taxon>Suidae</taxon>
        <taxon>Sus</taxon>
    </lineage>
</organism>
<dbReference type="FunFam" id="1.10.510.10:FF:000172">
    <property type="entry name" value="serine/threonine-protein kinase Nek1 isoform X1"/>
    <property type="match status" value="1"/>
</dbReference>
<evidence type="ECO:0000256" key="11">
    <source>
        <dbReference type="ARBA" id="ARBA00047899"/>
    </source>
</evidence>
<evidence type="ECO:0000256" key="10">
    <source>
        <dbReference type="ARBA" id="ARBA00022842"/>
    </source>
</evidence>
<dbReference type="InterPro" id="IPR008271">
    <property type="entry name" value="Ser/Thr_kinase_AS"/>
</dbReference>
<evidence type="ECO:0000256" key="8">
    <source>
        <dbReference type="ARBA" id="ARBA00022777"/>
    </source>
</evidence>
<dbReference type="InterPro" id="IPR017441">
    <property type="entry name" value="Protein_kinase_ATP_BS"/>
</dbReference>
<evidence type="ECO:0000256" key="1">
    <source>
        <dbReference type="ARBA" id="ARBA00001946"/>
    </source>
</evidence>
<dbReference type="Pfam" id="PF00069">
    <property type="entry name" value="Pkinase"/>
    <property type="match status" value="1"/>
</dbReference>
<comment type="cofactor">
    <cofactor evidence="1">
        <name>Mg(2+)</name>
        <dbReference type="ChEBI" id="CHEBI:18420"/>
    </cofactor>
</comment>
<evidence type="ECO:0000259" key="15">
    <source>
        <dbReference type="PROSITE" id="PS50011"/>
    </source>
</evidence>
<keyword evidence="10" id="KW-0460">Magnesium</keyword>
<dbReference type="InterPro" id="IPR051131">
    <property type="entry name" value="NEK_Ser/Thr_kinase_NIMA"/>
</dbReference>
<gene>
    <name evidence="16" type="primary">NEK1</name>
</gene>
<dbReference type="GO" id="GO:0004674">
    <property type="term" value="F:protein serine/threonine kinase activity"/>
    <property type="evidence" value="ECO:0007669"/>
    <property type="project" value="UniProtKB-KW"/>
</dbReference>
<reference evidence="16" key="2">
    <citation type="submission" date="2025-08" db="UniProtKB">
        <authorList>
            <consortium name="Ensembl"/>
        </authorList>
    </citation>
    <scope>IDENTIFICATION</scope>
</reference>
<proteinExistence type="inferred from homology"/>
<feature type="domain" description="Protein kinase" evidence="15">
    <location>
        <begin position="4"/>
        <end position="258"/>
    </location>
</feature>
<evidence type="ECO:0000313" key="17">
    <source>
        <dbReference type="Proteomes" id="UP000314985"/>
    </source>
</evidence>
<keyword evidence="5" id="KW-0808">Transferase</keyword>
<dbReference type="AlphaFoldDB" id="A0A4X1V4D9"/>
<reference evidence="16 17" key="1">
    <citation type="submission" date="2017-08" db="EMBL/GenBank/DDBJ databases">
        <title>USMARCv1.0.</title>
        <authorList>
            <person name="Hannum G.I."/>
            <person name="Koren S."/>
            <person name="Schroeder S.G."/>
            <person name="Chin S.C."/>
            <person name="Nonneman D.J."/>
            <person name="Becker S.A."/>
            <person name="Rosen B.D."/>
            <person name="Bickhart D.M."/>
            <person name="Putnam N.H."/>
            <person name="Green R.E."/>
            <person name="Tuggle C.K."/>
            <person name="Liu H."/>
            <person name="Rohrer G.A."/>
            <person name="Warr A."/>
            <person name="Hall R."/>
            <person name="Kim K."/>
            <person name="Hume D.A."/>
            <person name="Talbot R."/>
            <person name="Chow W."/>
            <person name="Howe K."/>
            <person name="Schwartz A.S."/>
            <person name="Watson M."/>
            <person name="Archibald A.L."/>
            <person name="Phillippy A.M."/>
            <person name="Smith T.P.L."/>
        </authorList>
    </citation>
    <scope>NUCLEOTIDE SEQUENCE [LARGE SCALE GENOMIC DNA]</scope>
</reference>
<dbReference type="CDD" id="cd08218">
    <property type="entry name" value="STKc_Nek1"/>
    <property type="match status" value="1"/>
</dbReference>
<feature type="region of interest" description="Disordered" evidence="14">
    <location>
        <begin position="987"/>
        <end position="1033"/>
    </location>
</feature>
<protein>
    <recommendedName>
        <fullName evidence="3">non-specific serine/threonine protein kinase</fullName>
        <ecNumber evidence="3">2.7.11.1</ecNumber>
    </recommendedName>
</protein>
<keyword evidence="8" id="KW-0418">Kinase</keyword>
<dbReference type="SMART" id="SM00220">
    <property type="entry name" value="S_TKc"/>
    <property type="match status" value="1"/>
</dbReference>
<dbReference type="PROSITE" id="PS50011">
    <property type="entry name" value="PROTEIN_KINASE_DOM"/>
    <property type="match status" value="1"/>
</dbReference>
<keyword evidence="4" id="KW-0723">Serine/threonine-protein kinase</keyword>
<comment type="catalytic activity">
    <reaction evidence="12">
        <text>L-seryl-[protein] + ATP = O-phospho-L-seryl-[protein] + ADP + H(+)</text>
        <dbReference type="Rhea" id="RHEA:17989"/>
        <dbReference type="Rhea" id="RHEA-COMP:9863"/>
        <dbReference type="Rhea" id="RHEA-COMP:11604"/>
        <dbReference type="ChEBI" id="CHEBI:15378"/>
        <dbReference type="ChEBI" id="CHEBI:29999"/>
        <dbReference type="ChEBI" id="CHEBI:30616"/>
        <dbReference type="ChEBI" id="CHEBI:83421"/>
        <dbReference type="ChEBI" id="CHEBI:456216"/>
        <dbReference type="EC" id="2.7.11.1"/>
    </reaction>
</comment>
<dbReference type="Gene3D" id="1.10.510.10">
    <property type="entry name" value="Transferase(Phosphotransferase) domain 1"/>
    <property type="match status" value="1"/>
</dbReference>
<evidence type="ECO:0000256" key="14">
    <source>
        <dbReference type="SAM" id="MobiDB-lite"/>
    </source>
</evidence>
<dbReference type="GO" id="GO:0046872">
    <property type="term" value="F:metal ion binding"/>
    <property type="evidence" value="ECO:0007669"/>
    <property type="project" value="UniProtKB-KW"/>
</dbReference>
<feature type="compositionally biased region" description="Acidic residues" evidence="14">
    <location>
        <begin position="543"/>
        <end position="552"/>
    </location>
</feature>
<keyword evidence="9 13" id="KW-0067">ATP-binding</keyword>
<evidence type="ECO:0000256" key="12">
    <source>
        <dbReference type="ARBA" id="ARBA00048679"/>
    </source>
</evidence>
<sequence length="1125" mass="126739">MEKYVRVQKIGEGSFGKAILVKSIEDGRQYVIKEINISRMSNKEREESRREVAVLANMKHPNIVQYRESFEENGSLYIVMDYCEGGDLFKRINAQKGILFQEDQILDWFVQICLALKHVHDRKILHRDIKSQNIFLTKDGTVQLGDFGIARVLNSTVELARTCIGTPYYLSPEICENKPYNNKSDIWALGCVLYEMCTLKHAFEAGNMKNLVLKIISGSFPPVSLHYSYDLRSLLSQLFKRNPRDRPSVNSILEKGFIAKRIEKFLSPQLIAEEFCLKTFSKFGAQPIPAKRPPSGQSLAFVISAPKITKPAAKYGVPLAYKKYGDKKLHEKKSLQKHKQAHQIPVKKVNPREERRKMFEEAARKGRLDFNDKEKKQKDQISLLKAEQMKRQEKERLEKINRAREQGWRNVLSASGAGGEVKAPVFGSGGAVAPALLSSRGQYEHYHAIFDQMQQQRAEDNEAKWKAEVNGQRLPERQKGQLAVERAKQVEEFLQRRREARQNKARAEGHVVYLARLRQIRLQNFNERQQIRAKLRGEKEADSSEGQEGTEEADVRRKKVEALKAQVSARASVLKEQLERKRREAYEREKKAWEEHLVARGLKSSDVSPPSGQQGAGGSPPRHPVRPVISVTSALKEVGVVSSLKFTPPQSQKVMQRIKFKHTVGEVIKLDSSGSPRKVWGKSPTDSVLKVLGEAELQLQTELLENTTNSSEISPEREEILKEKIKCISLEMKPSATVDSSVETNSPDFSEAETALKPEGNVDEPDDLEMEVLQEPSRADRDSHPPCSAVTVWMSDGKDAGEVELEDRVPTQQNEGSEDGAMGSVGHLGEVHVEPGADSSQPSVCDADKSVQPEPFFHKVAHSEQLKVISQVHSALCSPEESFPLRSLSDSPPKTKKQSSLLIGLSTGLFDANNPKLLRTCSLPDLSKLFRTLMDVPTVGDVRQDSLGMDEMEDEHIKEGPSDSEDIVFEEADTDLQELQASMEQLLREQPGEDSSDAEQAANGPDAGDEDDNPSSGSALNEEWHSDNSDGEITSECEYDSVFNHLEELRLHLEQEIGFEKFFEVYEKIKAVHEDEDENIEICSTVAEDLLGSEHQHLYAKILHLVMADGRYRFNDEDVPLHRIS</sequence>
<keyword evidence="7 13" id="KW-0547">Nucleotide-binding</keyword>
<evidence type="ECO:0000256" key="3">
    <source>
        <dbReference type="ARBA" id="ARBA00012513"/>
    </source>
</evidence>